<dbReference type="PROSITE" id="PS50011">
    <property type="entry name" value="PROTEIN_KINASE_DOM"/>
    <property type="match status" value="1"/>
</dbReference>
<dbReference type="PRINTS" id="PR00109">
    <property type="entry name" value="TYRKINASE"/>
</dbReference>
<dbReference type="InterPro" id="IPR050167">
    <property type="entry name" value="Ser_Thr_protein_kinase"/>
</dbReference>
<feature type="domain" description="Protein kinase" evidence="1">
    <location>
        <begin position="70"/>
        <end position="341"/>
    </location>
</feature>
<dbReference type="InterPro" id="IPR001245">
    <property type="entry name" value="Ser-Thr/Tyr_kinase_cat_dom"/>
</dbReference>
<evidence type="ECO:0000313" key="3">
    <source>
        <dbReference type="Proteomes" id="UP000439903"/>
    </source>
</evidence>
<dbReference type="Pfam" id="PF07714">
    <property type="entry name" value="PK_Tyr_Ser-Thr"/>
    <property type="match status" value="1"/>
</dbReference>
<name>A0A8H4AZ40_GIGMA</name>
<dbReference type="AlphaFoldDB" id="A0A8H4AZ40"/>
<dbReference type="GO" id="GO:0004674">
    <property type="term" value="F:protein serine/threonine kinase activity"/>
    <property type="evidence" value="ECO:0007669"/>
    <property type="project" value="UniProtKB-KW"/>
</dbReference>
<reference evidence="2 3" key="1">
    <citation type="journal article" date="2019" name="Environ. Microbiol.">
        <title>At the nexus of three kingdoms: the genome of the mycorrhizal fungus Gigaspora margarita provides insights into plant, endobacterial and fungal interactions.</title>
        <authorList>
            <person name="Venice F."/>
            <person name="Ghignone S."/>
            <person name="Salvioli di Fossalunga A."/>
            <person name="Amselem J."/>
            <person name="Novero M."/>
            <person name="Xianan X."/>
            <person name="Sedzielewska Toro K."/>
            <person name="Morin E."/>
            <person name="Lipzen A."/>
            <person name="Grigoriev I.V."/>
            <person name="Henrissat B."/>
            <person name="Martin F.M."/>
            <person name="Bonfante P."/>
        </authorList>
    </citation>
    <scope>NUCLEOTIDE SEQUENCE [LARGE SCALE GENOMIC DNA]</scope>
    <source>
        <strain evidence="2 3">BEG34</strain>
    </source>
</reference>
<organism evidence="2 3">
    <name type="scientific">Gigaspora margarita</name>
    <dbReference type="NCBI Taxonomy" id="4874"/>
    <lineage>
        <taxon>Eukaryota</taxon>
        <taxon>Fungi</taxon>
        <taxon>Fungi incertae sedis</taxon>
        <taxon>Mucoromycota</taxon>
        <taxon>Glomeromycotina</taxon>
        <taxon>Glomeromycetes</taxon>
        <taxon>Diversisporales</taxon>
        <taxon>Gigasporaceae</taxon>
        <taxon>Gigaspora</taxon>
    </lineage>
</organism>
<dbReference type="InterPro" id="IPR000719">
    <property type="entry name" value="Prot_kinase_dom"/>
</dbReference>
<keyword evidence="2" id="KW-0808">Transferase</keyword>
<keyword evidence="3" id="KW-1185">Reference proteome</keyword>
<dbReference type="GO" id="GO:0005737">
    <property type="term" value="C:cytoplasm"/>
    <property type="evidence" value="ECO:0007669"/>
    <property type="project" value="TreeGrafter"/>
</dbReference>
<evidence type="ECO:0000313" key="2">
    <source>
        <dbReference type="EMBL" id="KAF0546325.1"/>
    </source>
</evidence>
<keyword evidence="2" id="KW-0418">Kinase</keyword>
<dbReference type="Proteomes" id="UP000439903">
    <property type="component" value="Unassembled WGS sequence"/>
</dbReference>
<sequence length="489" mass="55849">MDFCCHCKCKLKVIGYPRKICRSNSFPNRPLPSCGNKDINAFIENTKPKESKKEYCDYFIEWIPYSHIKLINNDPIAKGNYSKVFIGEWKPLEQGDEVVDDKELINIDIALKVLKGSNNLGSVFLNEFKIHYKFLGVCAIRFYGLTMHPEMNEYAMVMKRAIHGDLRKFIDRKFIDKSELSWLERVKILSSIAKSLNELHNSDILHRDLHCGNILVDDVDNDTKIFISDFGFSRTIDSQSNDIIGVMPYVAPEVLCGQPYIKESDIYSLGTIMWELTSSKRPFSDRAHDIGLAFEIVSEKLRPKVVEGTPEVYKNIMERCWKAKPLKRPILSGLINEYEKLIKNPSPLQKPLRKAFWNPFSNDSEQANSSISECTKHSNHLQSNYVTSRSIPLTTLKGSKPVNFSLFADTNEDDTTYGGWYNKFGFPKGDDFYIKTTTSPSGYSSASSIQNYVVDVDRGFFMSWSAVKEGSKVIIAQQKSTTEHDGYQL</sequence>
<evidence type="ECO:0000259" key="1">
    <source>
        <dbReference type="PROSITE" id="PS50011"/>
    </source>
</evidence>
<gene>
    <name evidence="2" type="ORF">F8M41_001428</name>
</gene>
<comment type="caution">
    <text evidence="2">The sequence shown here is derived from an EMBL/GenBank/DDBJ whole genome shotgun (WGS) entry which is preliminary data.</text>
</comment>
<dbReference type="SUPFAM" id="SSF56112">
    <property type="entry name" value="Protein kinase-like (PK-like)"/>
    <property type="match status" value="1"/>
</dbReference>
<dbReference type="OrthoDB" id="6718656at2759"/>
<protein>
    <submittedName>
        <fullName evidence="2">Serine/threonine protein kinase</fullName>
    </submittedName>
</protein>
<dbReference type="EMBL" id="WTPW01000112">
    <property type="protein sequence ID" value="KAF0546325.1"/>
    <property type="molecule type" value="Genomic_DNA"/>
</dbReference>
<proteinExistence type="predicted"/>
<dbReference type="GO" id="GO:0005524">
    <property type="term" value="F:ATP binding"/>
    <property type="evidence" value="ECO:0007669"/>
    <property type="project" value="InterPro"/>
</dbReference>
<accession>A0A8H4AZ40</accession>
<dbReference type="InterPro" id="IPR011009">
    <property type="entry name" value="Kinase-like_dom_sf"/>
</dbReference>
<dbReference type="GO" id="GO:0007165">
    <property type="term" value="P:signal transduction"/>
    <property type="evidence" value="ECO:0007669"/>
    <property type="project" value="TreeGrafter"/>
</dbReference>
<dbReference type="PANTHER" id="PTHR23257">
    <property type="entry name" value="SERINE-THREONINE PROTEIN KINASE"/>
    <property type="match status" value="1"/>
</dbReference>
<dbReference type="Gene3D" id="1.10.510.10">
    <property type="entry name" value="Transferase(Phosphotransferase) domain 1"/>
    <property type="match status" value="1"/>
</dbReference>
<keyword evidence="2" id="KW-0723">Serine/threonine-protein kinase</keyword>
<dbReference type="PANTHER" id="PTHR23257:SF963">
    <property type="entry name" value="AT08303P"/>
    <property type="match status" value="1"/>
</dbReference>